<evidence type="ECO:0000256" key="4">
    <source>
        <dbReference type="ARBA" id="ARBA00022989"/>
    </source>
</evidence>
<keyword evidence="7" id="KW-0966">Cell projection</keyword>
<evidence type="ECO:0000256" key="2">
    <source>
        <dbReference type="ARBA" id="ARBA00022475"/>
    </source>
</evidence>
<keyword evidence="4 6" id="KW-1133">Transmembrane helix</keyword>
<evidence type="ECO:0000313" key="8">
    <source>
        <dbReference type="Proteomes" id="UP001180453"/>
    </source>
</evidence>
<keyword evidence="7" id="KW-0969">Cilium</keyword>
<keyword evidence="7" id="KW-0282">Flagellum</keyword>
<evidence type="ECO:0000256" key="6">
    <source>
        <dbReference type="SAM" id="Phobius"/>
    </source>
</evidence>
<dbReference type="EMBL" id="JAVDXU010000001">
    <property type="protein sequence ID" value="MDR7268207.1"/>
    <property type="molecule type" value="Genomic_DNA"/>
</dbReference>
<keyword evidence="2" id="KW-1003">Cell membrane</keyword>
<organism evidence="7 8">
    <name type="scientific">Roseateles saccharophilus</name>
    <name type="common">Pseudomonas saccharophila</name>
    <dbReference type="NCBI Taxonomy" id="304"/>
    <lineage>
        <taxon>Bacteria</taxon>
        <taxon>Pseudomonadati</taxon>
        <taxon>Pseudomonadota</taxon>
        <taxon>Betaproteobacteria</taxon>
        <taxon>Burkholderiales</taxon>
        <taxon>Sphaerotilaceae</taxon>
        <taxon>Roseateles</taxon>
    </lineage>
</organism>
<evidence type="ECO:0000256" key="5">
    <source>
        <dbReference type="ARBA" id="ARBA00023136"/>
    </source>
</evidence>
<reference evidence="7 8" key="1">
    <citation type="submission" date="2023-07" db="EMBL/GenBank/DDBJ databases">
        <title>Sorghum-associated microbial communities from plants grown in Nebraska, USA.</title>
        <authorList>
            <person name="Schachtman D."/>
        </authorList>
    </citation>
    <scope>NUCLEOTIDE SEQUENCE [LARGE SCALE GENOMIC DNA]</scope>
    <source>
        <strain evidence="7 8">BE314</strain>
    </source>
</reference>
<dbReference type="Pfam" id="PF04347">
    <property type="entry name" value="FliO"/>
    <property type="match status" value="1"/>
</dbReference>
<accession>A0ABU1YH66</accession>
<protein>
    <submittedName>
        <fullName evidence="7">Flagellar biogenesis protein FliO</fullName>
    </submittedName>
</protein>
<feature type="transmembrane region" description="Helical" evidence="6">
    <location>
        <begin position="28"/>
        <end position="46"/>
    </location>
</feature>
<gene>
    <name evidence="7" type="ORF">J2X20_000836</name>
</gene>
<proteinExistence type="predicted"/>
<dbReference type="RefSeq" id="WP_310261301.1">
    <property type="nucleotide sequence ID" value="NZ_JAVDXU010000001.1"/>
</dbReference>
<keyword evidence="5 6" id="KW-0472">Membrane</keyword>
<dbReference type="InterPro" id="IPR022781">
    <property type="entry name" value="Flagellar_biosynth_FliO"/>
</dbReference>
<comment type="subcellular location">
    <subcellularLocation>
        <location evidence="1">Cell membrane</location>
    </subcellularLocation>
</comment>
<name>A0ABU1YH66_ROSSA</name>
<sequence length="111" mass="11807">MNSPGTAASAAIPYRSADDAALPGGSQWGLAIVLCLAALALMLWGLRRRGGMRSAWPRSREAWVDVLETRSLGTQTQLVVARYAGRRLLLSIGPAGTQCLRDDPDAEDAQA</sequence>
<evidence type="ECO:0000256" key="1">
    <source>
        <dbReference type="ARBA" id="ARBA00004236"/>
    </source>
</evidence>
<evidence type="ECO:0000313" key="7">
    <source>
        <dbReference type="EMBL" id="MDR7268207.1"/>
    </source>
</evidence>
<keyword evidence="8" id="KW-1185">Reference proteome</keyword>
<keyword evidence="3 6" id="KW-0812">Transmembrane</keyword>
<evidence type="ECO:0000256" key="3">
    <source>
        <dbReference type="ARBA" id="ARBA00022692"/>
    </source>
</evidence>
<dbReference type="Proteomes" id="UP001180453">
    <property type="component" value="Unassembled WGS sequence"/>
</dbReference>
<comment type="caution">
    <text evidence="7">The sequence shown here is derived from an EMBL/GenBank/DDBJ whole genome shotgun (WGS) entry which is preliminary data.</text>
</comment>